<protein>
    <submittedName>
        <fullName evidence="3">Uncharacterized protein</fullName>
    </submittedName>
</protein>
<reference evidence="3 4" key="1">
    <citation type="submission" date="2016-07" db="EMBL/GenBank/DDBJ databases">
        <title>Pervasive Adenine N6-methylation of Active Genes in Fungi.</title>
        <authorList>
            <consortium name="DOE Joint Genome Institute"/>
            <person name="Mondo S.J."/>
            <person name="Dannebaum R.O."/>
            <person name="Kuo R.C."/>
            <person name="Labutti K."/>
            <person name="Haridas S."/>
            <person name="Kuo A."/>
            <person name="Salamov A."/>
            <person name="Ahrendt S.R."/>
            <person name="Lipzen A."/>
            <person name="Sullivan W."/>
            <person name="Andreopoulos W.B."/>
            <person name="Clum A."/>
            <person name="Lindquist E."/>
            <person name="Daum C."/>
            <person name="Ramamoorthy G.K."/>
            <person name="Gryganskyi A."/>
            <person name="Culley D."/>
            <person name="Magnuson J.K."/>
            <person name="James T.Y."/>
            <person name="O'Malley M.A."/>
            <person name="Stajich J.E."/>
            <person name="Spatafora J.W."/>
            <person name="Visel A."/>
            <person name="Grigoriev I.V."/>
        </authorList>
    </citation>
    <scope>NUCLEOTIDE SEQUENCE [LARGE SCALE GENOMIC DNA]</scope>
    <source>
        <strain evidence="3 4">NRRL 1336</strain>
    </source>
</reference>
<evidence type="ECO:0000256" key="2">
    <source>
        <dbReference type="SAM" id="SignalP"/>
    </source>
</evidence>
<feature type="signal peptide" evidence="2">
    <location>
        <begin position="1"/>
        <end position="22"/>
    </location>
</feature>
<keyword evidence="2" id="KW-0732">Signal</keyword>
<feature type="region of interest" description="Disordered" evidence="1">
    <location>
        <begin position="26"/>
        <end position="121"/>
    </location>
</feature>
<dbReference type="AlphaFoldDB" id="A0A1X2I8H3"/>
<comment type="caution">
    <text evidence="3">The sequence shown here is derived from an EMBL/GenBank/DDBJ whole genome shotgun (WGS) entry which is preliminary data.</text>
</comment>
<dbReference type="EMBL" id="MCGE01000021">
    <property type="protein sequence ID" value="ORZ11597.1"/>
    <property type="molecule type" value="Genomic_DNA"/>
</dbReference>
<feature type="chain" id="PRO_5012214001" evidence="2">
    <location>
        <begin position="23"/>
        <end position="121"/>
    </location>
</feature>
<evidence type="ECO:0000313" key="3">
    <source>
        <dbReference type="EMBL" id="ORZ11597.1"/>
    </source>
</evidence>
<keyword evidence="4" id="KW-1185">Reference proteome</keyword>
<feature type="compositionally biased region" description="Low complexity" evidence="1">
    <location>
        <begin position="106"/>
        <end position="121"/>
    </location>
</feature>
<proteinExistence type="predicted"/>
<feature type="compositionally biased region" description="Polar residues" evidence="1">
    <location>
        <begin position="81"/>
        <end position="90"/>
    </location>
</feature>
<evidence type="ECO:0000313" key="4">
    <source>
        <dbReference type="Proteomes" id="UP000193560"/>
    </source>
</evidence>
<feature type="compositionally biased region" description="Polar residues" evidence="1">
    <location>
        <begin position="36"/>
        <end position="55"/>
    </location>
</feature>
<feature type="compositionally biased region" description="Polar residues" evidence="1">
    <location>
        <begin position="65"/>
        <end position="74"/>
    </location>
</feature>
<organism evidence="3 4">
    <name type="scientific">Absidia repens</name>
    <dbReference type="NCBI Taxonomy" id="90262"/>
    <lineage>
        <taxon>Eukaryota</taxon>
        <taxon>Fungi</taxon>
        <taxon>Fungi incertae sedis</taxon>
        <taxon>Mucoromycota</taxon>
        <taxon>Mucoromycotina</taxon>
        <taxon>Mucoromycetes</taxon>
        <taxon>Mucorales</taxon>
        <taxon>Cunninghamellaceae</taxon>
        <taxon>Absidia</taxon>
    </lineage>
</organism>
<evidence type="ECO:0000256" key="1">
    <source>
        <dbReference type="SAM" id="MobiDB-lite"/>
    </source>
</evidence>
<name>A0A1X2I8H3_9FUNG</name>
<sequence>MVQPCSFLILLTAFSAMVMVHGAPLHARSSKHPGSDDNQTASKAPSDVSKLQTMPNGCMQAAGQMGSTNPQAGLTQAGPPVSSSGNSDLANSDPAGSAPTESPSTPKKGGLLGGPIIPGIL</sequence>
<dbReference type="Proteomes" id="UP000193560">
    <property type="component" value="Unassembled WGS sequence"/>
</dbReference>
<accession>A0A1X2I8H3</accession>
<gene>
    <name evidence="3" type="ORF">BCR42DRAFT_421397</name>
</gene>